<dbReference type="GO" id="GO:0012505">
    <property type="term" value="C:endomembrane system"/>
    <property type="evidence" value="ECO:0007669"/>
    <property type="project" value="TreeGrafter"/>
</dbReference>
<evidence type="ECO:0000256" key="2">
    <source>
        <dbReference type="ARBA" id="ARBA00038357"/>
    </source>
</evidence>
<protein>
    <recommendedName>
        <fullName evidence="4">Cytochrome b5 heme-binding domain-containing protein</fullName>
    </recommendedName>
</protein>
<dbReference type="InterPro" id="IPR036400">
    <property type="entry name" value="Cyt_B5-like_heme/steroid_sf"/>
</dbReference>
<comment type="caution">
    <text evidence="5">The sequence shown here is derived from an EMBL/GenBank/DDBJ whole genome shotgun (WGS) entry which is preliminary data.</text>
</comment>
<name>A0A250XGC7_9CHLO</name>
<keyword evidence="1" id="KW-0754">Steroid-binding</keyword>
<evidence type="ECO:0000256" key="3">
    <source>
        <dbReference type="SAM" id="Phobius"/>
    </source>
</evidence>
<dbReference type="PANTHER" id="PTHR10281">
    <property type="entry name" value="MEMBRANE-ASSOCIATED PROGESTERONE RECEPTOR COMPONENT-RELATED"/>
    <property type="match status" value="1"/>
</dbReference>
<keyword evidence="6" id="KW-1185">Reference proteome</keyword>
<dbReference type="GO" id="GO:0016020">
    <property type="term" value="C:membrane"/>
    <property type="evidence" value="ECO:0007669"/>
    <property type="project" value="TreeGrafter"/>
</dbReference>
<evidence type="ECO:0000256" key="1">
    <source>
        <dbReference type="ARBA" id="ARBA00022665"/>
    </source>
</evidence>
<comment type="similarity">
    <text evidence="2">Belongs to the cytochrome b5 family. MAPR subfamily.</text>
</comment>
<keyword evidence="3" id="KW-0472">Membrane</keyword>
<organism evidence="5 6">
    <name type="scientific">Chlamydomonas eustigma</name>
    <dbReference type="NCBI Taxonomy" id="1157962"/>
    <lineage>
        <taxon>Eukaryota</taxon>
        <taxon>Viridiplantae</taxon>
        <taxon>Chlorophyta</taxon>
        <taxon>core chlorophytes</taxon>
        <taxon>Chlorophyceae</taxon>
        <taxon>CS clade</taxon>
        <taxon>Chlamydomonadales</taxon>
        <taxon>Chlamydomonadaceae</taxon>
        <taxon>Chlamydomonas</taxon>
    </lineage>
</organism>
<sequence length="248" mass="28092">MTPDRIITITICVMCLGAMIILSRMNLEESPETKIFSKEDLRTYDGKQHPRLYLAILGHVFDVTKGSRYYGENKSYSFFVGRDASRAFVTGDFKNNLTDHLSGLTNEQIATIFEWKHFYMKEYTYKGRVAGAFFMRTGEVKPGMLRAEAAAKEAKTAEEMRKEEEAKFPSCHIRFSDAEGGFVSCDGENKYPRKIFSQLPGGKPSSRCACMEGVGWTDFRQVYSNCTPDAKVCQVSPPTRVQEDKSEL</sequence>
<dbReference type="EMBL" id="BEGY01000075">
    <property type="protein sequence ID" value="GAX82131.1"/>
    <property type="molecule type" value="Genomic_DNA"/>
</dbReference>
<keyword evidence="1" id="KW-0446">Lipid-binding</keyword>
<feature type="transmembrane region" description="Helical" evidence="3">
    <location>
        <begin position="6"/>
        <end position="27"/>
    </location>
</feature>
<proteinExistence type="inferred from homology"/>
<dbReference type="Proteomes" id="UP000232323">
    <property type="component" value="Unassembled WGS sequence"/>
</dbReference>
<accession>A0A250XGC7</accession>
<dbReference type="Gene3D" id="3.10.120.10">
    <property type="entry name" value="Cytochrome b5-like heme/steroid binding domain"/>
    <property type="match status" value="1"/>
</dbReference>
<dbReference type="OrthoDB" id="10257697at2759"/>
<keyword evidence="3" id="KW-0812">Transmembrane</keyword>
<dbReference type="InterPro" id="IPR050577">
    <property type="entry name" value="MAPR/NEUFC/NENF-like"/>
</dbReference>
<dbReference type="Pfam" id="PF00173">
    <property type="entry name" value="Cyt-b5"/>
    <property type="match status" value="1"/>
</dbReference>
<reference evidence="5 6" key="1">
    <citation type="submission" date="2017-08" db="EMBL/GenBank/DDBJ databases">
        <title>Acidophilic green algal genome provides insights into adaptation to an acidic environment.</title>
        <authorList>
            <person name="Hirooka S."/>
            <person name="Hirose Y."/>
            <person name="Kanesaki Y."/>
            <person name="Higuchi S."/>
            <person name="Fujiwara T."/>
            <person name="Onuma R."/>
            <person name="Era A."/>
            <person name="Ohbayashi R."/>
            <person name="Uzuka A."/>
            <person name="Nozaki H."/>
            <person name="Yoshikawa H."/>
            <person name="Miyagishima S.Y."/>
        </authorList>
    </citation>
    <scope>NUCLEOTIDE SEQUENCE [LARGE SCALE GENOMIC DNA]</scope>
    <source>
        <strain evidence="5 6">NIES-2499</strain>
    </source>
</reference>
<evidence type="ECO:0000259" key="4">
    <source>
        <dbReference type="SMART" id="SM01117"/>
    </source>
</evidence>
<evidence type="ECO:0000313" key="6">
    <source>
        <dbReference type="Proteomes" id="UP000232323"/>
    </source>
</evidence>
<dbReference type="AlphaFoldDB" id="A0A250XGC7"/>
<keyword evidence="3" id="KW-1133">Transmembrane helix</keyword>
<evidence type="ECO:0000313" key="5">
    <source>
        <dbReference type="EMBL" id="GAX82131.1"/>
    </source>
</evidence>
<dbReference type="PANTHER" id="PTHR10281:SF4">
    <property type="entry name" value="NEUFERRICIN"/>
    <property type="match status" value="1"/>
</dbReference>
<dbReference type="SMART" id="SM01117">
    <property type="entry name" value="Cyt-b5"/>
    <property type="match status" value="1"/>
</dbReference>
<gene>
    <name evidence="5" type="ORF">CEUSTIGMA_g9559.t1</name>
</gene>
<dbReference type="GO" id="GO:0005496">
    <property type="term" value="F:steroid binding"/>
    <property type="evidence" value="ECO:0007669"/>
    <property type="project" value="UniProtKB-KW"/>
</dbReference>
<feature type="domain" description="Cytochrome b5 heme-binding" evidence="4">
    <location>
        <begin position="36"/>
        <end position="130"/>
    </location>
</feature>
<dbReference type="InterPro" id="IPR001199">
    <property type="entry name" value="Cyt_B5-like_heme/steroid-bd"/>
</dbReference>
<dbReference type="SUPFAM" id="SSF55856">
    <property type="entry name" value="Cytochrome b5-like heme/steroid binding domain"/>
    <property type="match status" value="1"/>
</dbReference>